<dbReference type="SMART" id="SM00516">
    <property type="entry name" value="SEC14"/>
    <property type="match status" value="1"/>
</dbReference>
<feature type="domain" description="CRAL-TRIO" evidence="1">
    <location>
        <begin position="126"/>
        <end position="268"/>
    </location>
</feature>
<dbReference type="CDD" id="cd00170">
    <property type="entry name" value="SEC14"/>
    <property type="match status" value="1"/>
</dbReference>
<accession>A0A0K2TEY2</accession>
<dbReference type="OrthoDB" id="19923at2759"/>
<proteinExistence type="predicted"/>
<dbReference type="GO" id="GO:0007264">
    <property type="term" value="P:small GTPase-mediated signal transduction"/>
    <property type="evidence" value="ECO:0007669"/>
    <property type="project" value="TreeGrafter"/>
</dbReference>
<dbReference type="PROSITE" id="PS50238">
    <property type="entry name" value="RHOGAP"/>
    <property type="match status" value="1"/>
</dbReference>
<dbReference type="SUPFAM" id="SSF48350">
    <property type="entry name" value="GTPase activation domain, GAP"/>
    <property type="match status" value="1"/>
</dbReference>
<dbReference type="EMBL" id="HACA01006786">
    <property type="protein sequence ID" value="CDW24147.1"/>
    <property type="molecule type" value="Transcribed_RNA"/>
</dbReference>
<dbReference type="Gene3D" id="3.40.525.10">
    <property type="entry name" value="CRAL-TRIO lipid binding domain"/>
    <property type="match status" value="1"/>
</dbReference>
<feature type="domain" description="Rho-GAP" evidence="2">
    <location>
        <begin position="309"/>
        <end position="411"/>
    </location>
</feature>
<dbReference type="SUPFAM" id="SSF52087">
    <property type="entry name" value="CRAL/TRIO domain"/>
    <property type="match status" value="1"/>
</dbReference>
<evidence type="ECO:0000259" key="1">
    <source>
        <dbReference type="PROSITE" id="PS50191"/>
    </source>
</evidence>
<reference evidence="3" key="1">
    <citation type="submission" date="2014-05" db="EMBL/GenBank/DDBJ databases">
        <authorList>
            <person name="Chronopoulou M."/>
        </authorList>
    </citation>
    <scope>NUCLEOTIDE SEQUENCE</scope>
    <source>
        <tissue evidence="3">Whole organism</tissue>
    </source>
</reference>
<organism evidence="3">
    <name type="scientific">Lepeophtheirus salmonis</name>
    <name type="common">Salmon louse</name>
    <name type="synonym">Caligus salmonis</name>
    <dbReference type="NCBI Taxonomy" id="72036"/>
    <lineage>
        <taxon>Eukaryota</taxon>
        <taxon>Metazoa</taxon>
        <taxon>Ecdysozoa</taxon>
        <taxon>Arthropoda</taxon>
        <taxon>Crustacea</taxon>
        <taxon>Multicrustacea</taxon>
        <taxon>Hexanauplia</taxon>
        <taxon>Copepoda</taxon>
        <taxon>Siphonostomatoida</taxon>
        <taxon>Caligidae</taxon>
        <taxon>Lepeophtheirus</taxon>
    </lineage>
</organism>
<dbReference type="AlphaFoldDB" id="A0A0K2TEY2"/>
<protein>
    <submittedName>
        <fullName evidence="3">Rho GTPaseactivating protein 1like [Nasonia vitripennis]</fullName>
    </submittedName>
</protein>
<dbReference type="GO" id="GO:0005737">
    <property type="term" value="C:cytoplasm"/>
    <property type="evidence" value="ECO:0007669"/>
    <property type="project" value="TreeGrafter"/>
</dbReference>
<evidence type="ECO:0000259" key="2">
    <source>
        <dbReference type="PROSITE" id="PS50238"/>
    </source>
</evidence>
<dbReference type="Pfam" id="PF00620">
    <property type="entry name" value="RhoGAP"/>
    <property type="match status" value="1"/>
</dbReference>
<name>A0A0K2TEY2_LEPSM</name>
<dbReference type="Pfam" id="PF13716">
    <property type="entry name" value="CRAL_TRIO_2"/>
    <property type="match status" value="1"/>
</dbReference>
<dbReference type="PROSITE" id="PS50191">
    <property type="entry name" value="CRAL_TRIO"/>
    <property type="match status" value="1"/>
</dbReference>
<dbReference type="Gene3D" id="1.10.555.10">
    <property type="entry name" value="Rho GTPase activation protein"/>
    <property type="match status" value="1"/>
</dbReference>
<dbReference type="PANTHER" id="PTHR45808:SF2">
    <property type="entry name" value="RHO GTPASE-ACTIVATING PROTEIN 68F"/>
    <property type="match status" value="1"/>
</dbReference>
<sequence>MKMSTQIFSNNVMPRKIFYAATYVGECEDPYPSLSDYHDYEPNLEFDDSDLLQQQHPEPEDEDDFDFVEVEPQGPPVDYIESPMSDGTIEEDFEKAFAKELETVGPIDEINSGGGSDERDLELDEDFSDIASHGIVEVVGDDLAGRKIIVVYACRLPNNKNFNHQRFLRYLMYTLDQYVDIDYSLVYFHYGLTSKNKPPLRWLWEVYKALDRRYKKNLKSLYLVHPTNFIRVVWSFFKPIISVKFGRKVQYVDCLNDLKQSMDMERIPIPVPVIEHDRKVISRMSKSPSIGSGFKSSSGNMDPARQFGTTLEWILEHNPQCSLPPIMYQCIEFLSQPDCLETEGIFRRSANAELVRELQSKINSGEEIVFEEGDVHIAAVILKTFLRELEEPLLTYDLFEQIIQIQGFIHP</sequence>
<dbReference type="InterPro" id="IPR000198">
    <property type="entry name" value="RhoGAP_dom"/>
</dbReference>
<dbReference type="GO" id="GO:2001136">
    <property type="term" value="P:negative regulation of endocytic recycling"/>
    <property type="evidence" value="ECO:0007669"/>
    <property type="project" value="TreeGrafter"/>
</dbReference>
<dbReference type="InterPro" id="IPR001251">
    <property type="entry name" value="CRAL-TRIO_dom"/>
</dbReference>
<dbReference type="SMART" id="SM00324">
    <property type="entry name" value="RhoGAP"/>
    <property type="match status" value="1"/>
</dbReference>
<evidence type="ECO:0000313" key="3">
    <source>
        <dbReference type="EMBL" id="CDW24147.1"/>
    </source>
</evidence>
<dbReference type="GO" id="GO:0005096">
    <property type="term" value="F:GTPase activator activity"/>
    <property type="evidence" value="ECO:0007669"/>
    <property type="project" value="TreeGrafter"/>
</dbReference>
<dbReference type="InterPro" id="IPR036865">
    <property type="entry name" value="CRAL-TRIO_dom_sf"/>
</dbReference>
<dbReference type="InterPro" id="IPR008936">
    <property type="entry name" value="Rho_GTPase_activation_prot"/>
</dbReference>
<dbReference type="PANTHER" id="PTHR45808">
    <property type="entry name" value="RHO GTPASE-ACTIVATING PROTEIN 68F"/>
    <property type="match status" value="1"/>
</dbReference>